<evidence type="ECO:0000259" key="15">
    <source>
        <dbReference type="PROSITE" id="PS50885"/>
    </source>
</evidence>
<evidence type="ECO:0000256" key="1">
    <source>
        <dbReference type="ARBA" id="ARBA00004429"/>
    </source>
</evidence>
<dbReference type="GO" id="GO:0007165">
    <property type="term" value="P:signal transduction"/>
    <property type="evidence" value="ECO:0007669"/>
    <property type="project" value="UniProtKB-KW"/>
</dbReference>
<dbReference type="Gene3D" id="1.10.287.950">
    <property type="entry name" value="Methyl-accepting chemotaxis protein"/>
    <property type="match status" value="1"/>
</dbReference>
<keyword evidence="4" id="KW-0145">Chemotaxis</keyword>
<dbReference type="eggNOG" id="COG0840">
    <property type="taxonomic scope" value="Bacteria"/>
</dbReference>
<feature type="transmembrane region" description="Helical" evidence="12">
    <location>
        <begin position="362"/>
        <end position="380"/>
    </location>
</feature>
<dbReference type="EMBL" id="CP007014">
    <property type="protein sequence ID" value="AHG42104.1"/>
    <property type="molecule type" value="Genomic_DNA"/>
</dbReference>
<feature type="domain" description="Methyl-accepting transducer" evidence="13">
    <location>
        <begin position="440"/>
        <end position="676"/>
    </location>
</feature>
<feature type="transmembrane region" description="Helical" evidence="12">
    <location>
        <begin position="12"/>
        <end position="32"/>
    </location>
</feature>
<keyword evidence="7 12" id="KW-1133">Transmembrane helix</keyword>
<evidence type="ECO:0000256" key="12">
    <source>
        <dbReference type="SAM" id="Phobius"/>
    </source>
</evidence>
<keyword evidence="3" id="KW-0488">Methylation</keyword>
<evidence type="ECO:0000256" key="11">
    <source>
        <dbReference type="PROSITE-ProRule" id="PRU00284"/>
    </source>
</evidence>
<evidence type="ECO:0000259" key="14">
    <source>
        <dbReference type="PROSITE" id="PS50192"/>
    </source>
</evidence>
<dbReference type="FunFam" id="1.10.287.950:FF:000001">
    <property type="entry name" value="Methyl-accepting chemotaxis sensory transducer"/>
    <property type="match status" value="1"/>
</dbReference>
<dbReference type="PROSITE" id="PS50192">
    <property type="entry name" value="T_SNARE"/>
    <property type="match status" value="1"/>
</dbReference>
<dbReference type="Proteomes" id="UP000019089">
    <property type="component" value="Chromosome"/>
</dbReference>
<sequence>MLDTLSIRLKIILLSGLCLLGVIGLIVSLNLYQSNQNNQLIRTSSSKMLTESGENLLQAKAAEQASKLQRAFGDSLLIINVLSDQAMNLRNMAAQRGLTAATLREELNQSLKTTFDHNPQLLGVWLVYEPNALEGKDSEFANDSVRASNENGRFASAWNRGGGQPVNIMIPEEDMRKTELSISGTPYNSWYTCPRDTRHTCLMAPYADTQAGTVQLMTTLSIPLIADGKVIGAIGVDLALGALQAAALDAQQTLFNGSGRMLIVSDSGVLAAYSKDAGQIGKPINAPLGEASKAILSALQLKQPAVLSQDDLIRAVYPVAPITGAAAWGVVIDLPRDVLLADSVELQTLLDHAQTRDTLKSLLVATGAGLLGLLLIWFTASGVTRPINGVAQMLKAIASGDGDLTRRLNYSKKDELGELVNWFNRFLDKLQPTIAQVKQSITDARSTADQSSEIARQTSEGMQVQFREIDQLATASNEMSATAHDVAHSASSAAQAARGADQASKDGITLIERSTSDINALASEVSKAVREVEALAVNSEQIGSVLEVIRSIAEQTNLLALNAAIEAARAGESGRGFAVVADEVRNLAKRTQDSVEQIRLVIERIQTGTRGVVATMHSSQTLAQNNAGQIQQAVQALSKISDAVTVISDMNLQIASAAEQQSSVADEVNRNVSTIRGVTEALTEQAAESAQISSQLNARANQQMMLMDQFRV</sequence>
<dbReference type="InterPro" id="IPR003660">
    <property type="entry name" value="HAMP_dom"/>
</dbReference>
<evidence type="ECO:0000256" key="6">
    <source>
        <dbReference type="ARBA" id="ARBA00022692"/>
    </source>
</evidence>
<name>W0MU45_PSESX</name>
<dbReference type="PANTHER" id="PTHR32089">
    <property type="entry name" value="METHYL-ACCEPTING CHEMOTAXIS PROTEIN MCPB"/>
    <property type="match status" value="1"/>
</dbReference>
<protein>
    <submittedName>
        <fullName evidence="16">Methyl-accepting chemotaxis protein</fullName>
    </submittedName>
</protein>
<reference evidence="16 17" key="1">
    <citation type="submission" date="2013-12" db="EMBL/GenBank/DDBJ databases">
        <title>Interactions Between Genome Architecture and Virulence Genes in Pseudomonas syringae, strain CC1557 as a model.</title>
        <authorList>
            <person name="Baltrus D."/>
            <person name="Hockett K."/>
            <person name="Karlsrud E."/>
            <person name="Dougherty K."/>
            <person name="Nishimura M."/>
        </authorList>
    </citation>
    <scope>NUCLEOTIDE SEQUENCE [LARGE SCALE GENOMIC DNA]</scope>
    <source>
        <strain evidence="16 17">CC1557</strain>
    </source>
</reference>
<feature type="domain" description="T-SNARE coiled-coil homology" evidence="14">
    <location>
        <begin position="627"/>
        <end position="675"/>
    </location>
</feature>
<evidence type="ECO:0000256" key="5">
    <source>
        <dbReference type="ARBA" id="ARBA00022519"/>
    </source>
</evidence>
<gene>
    <name evidence="16" type="ORF">N018_18555</name>
</gene>
<dbReference type="KEGG" id="psyr:N018_18555"/>
<accession>W0MU45</accession>
<dbReference type="STRING" id="1357279.N018_18555"/>
<dbReference type="CDD" id="cd06225">
    <property type="entry name" value="HAMP"/>
    <property type="match status" value="1"/>
</dbReference>
<dbReference type="PANTHER" id="PTHR32089:SF120">
    <property type="entry name" value="METHYL-ACCEPTING CHEMOTAXIS PROTEIN TLPQ"/>
    <property type="match status" value="1"/>
</dbReference>
<evidence type="ECO:0000256" key="4">
    <source>
        <dbReference type="ARBA" id="ARBA00022500"/>
    </source>
</evidence>
<dbReference type="AlphaFoldDB" id="W0MU45"/>
<feature type="domain" description="HAMP" evidence="15">
    <location>
        <begin position="381"/>
        <end position="435"/>
    </location>
</feature>
<dbReference type="GO" id="GO:0005886">
    <property type="term" value="C:plasma membrane"/>
    <property type="evidence" value="ECO:0007669"/>
    <property type="project" value="UniProtKB-SubCell"/>
</dbReference>
<evidence type="ECO:0000256" key="2">
    <source>
        <dbReference type="ARBA" id="ARBA00022475"/>
    </source>
</evidence>
<evidence type="ECO:0000259" key="13">
    <source>
        <dbReference type="PROSITE" id="PS50111"/>
    </source>
</evidence>
<dbReference type="Pfam" id="PF00015">
    <property type="entry name" value="MCPsignal"/>
    <property type="match status" value="1"/>
</dbReference>
<evidence type="ECO:0000256" key="7">
    <source>
        <dbReference type="ARBA" id="ARBA00022989"/>
    </source>
</evidence>
<dbReference type="CDD" id="cd11386">
    <property type="entry name" value="MCP_signal"/>
    <property type="match status" value="1"/>
</dbReference>
<evidence type="ECO:0000256" key="10">
    <source>
        <dbReference type="ARBA" id="ARBA00029447"/>
    </source>
</evidence>
<organism evidence="16 17">
    <name type="scientific">Pseudomonas syringae CC1557</name>
    <dbReference type="NCBI Taxonomy" id="1357279"/>
    <lineage>
        <taxon>Bacteria</taxon>
        <taxon>Pseudomonadati</taxon>
        <taxon>Pseudomonadota</taxon>
        <taxon>Gammaproteobacteria</taxon>
        <taxon>Pseudomonadales</taxon>
        <taxon>Pseudomonadaceae</taxon>
        <taxon>Pseudomonas</taxon>
        <taxon>Pseudomonas syringae</taxon>
    </lineage>
</organism>
<keyword evidence="8 12" id="KW-0472">Membrane</keyword>
<dbReference type="GO" id="GO:0006935">
    <property type="term" value="P:chemotaxis"/>
    <property type="evidence" value="ECO:0007669"/>
    <property type="project" value="UniProtKB-KW"/>
</dbReference>
<dbReference type="CDD" id="cd12913">
    <property type="entry name" value="PDC1_MCP_like"/>
    <property type="match status" value="1"/>
</dbReference>
<dbReference type="SUPFAM" id="SSF58104">
    <property type="entry name" value="Methyl-accepting chemotaxis protein (MCP) signaling domain"/>
    <property type="match status" value="1"/>
</dbReference>
<proteinExistence type="inferred from homology"/>
<evidence type="ECO:0000313" key="17">
    <source>
        <dbReference type="Proteomes" id="UP000019089"/>
    </source>
</evidence>
<dbReference type="PROSITE" id="PS50885">
    <property type="entry name" value="HAMP"/>
    <property type="match status" value="1"/>
</dbReference>
<dbReference type="Pfam" id="PF00672">
    <property type="entry name" value="HAMP"/>
    <property type="match status" value="1"/>
</dbReference>
<evidence type="ECO:0000313" key="16">
    <source>
        <dbReference type="EMBL" id="AHG42104.1"/>
    </source>
</evidence>
<dbReference type="InterPro" id="IPR000727">
    <property type="entry name" value="T_SNARE_dom"/>
</dbReference>
<dbReference type="Pfam" id="PF22673">
    <property type="entry name" value="MCP-like_PDC_1"/>
    <property type="match status" value="1"/>
</dbReference>
<keyword evidence="5" id="KW-0997">Cell inner membrane</keyword>
<keyword evidence="9 11" id="KW-0807">Transducer</keyword>
<evidence type="ECO:0000256" key="3">
    <source>
        <dbReference type="ARBA" id="ARBA00022481"/>
    </source>
</evidence>
<dbReference type="SMART" id="SM00283">
    <property type="entry name" value="MA"/>
    <property type="match status" value="1"/>
</dbReference>
<dbReference type="InterPro" id="IPR004089">
    <property type="entry name" value="MCPsignal_dom"/>
</dbReference>
<dbReference type="HOGENOM" id="CLU_000445_107_19_6"/>
<dbReference type="PROSITE" id="PS50111">
    <property type="entry name" value="CHEMOTAXIS_TRANSDUC_2"/>
    <property type="match status" value="1"/>
</dbReference>
<comment type="subcellular location">
    <subcellularLocation>
        <location evidence="1">Cell inner membrane</location>
        <topology evidence="1">Multi-pass membrane protein</topology>
    </subcellularLocation>
</comment>
<keyword evidence="6 12" id="KW-0812">Transmembrane</keyword>
<dbReference type="Gene3D" id="3.30.450.20">
    <property type="entry name" value="PAS domain"/>
    <property type="match status" value="1"/>
</dbReference>
<evidence type="ECO:0000256" key="9">
    <source>
        <dbReference type="ARBA" id="ARBA00023224"/>
    </source>
</evidence>
<evidence type="ECO:0000256" key="8">
    <source>
        <dbReference type="ARBA" id="ARBA00023136"/>
    </source>
</evidence>
<dbReference type="SMART" id="SM00304">
    <property type="entry name" value="HAMP"/>
    <property type="match status" value="1"/>
</dbReference>
<keyword evidence="2" id="KW-1003">Cell membrane</keyword>
<comment type="similarity">
    <text evidence="10">Belongs to the methyl-accepting chemotaxis (MCP) protein family.</text>
</comment>